<dbReference type="InterPro" id="IPR003439">
    <property type="entry name" value="ABC_transporter-like_ATP-bd"/>
</dbReference>
<dbReference type="AlphaFoldDB" id="A0A0U5B5D7"/>
<dbReference type="GO" id="GO:0042626">
    <property type="term" value="F:ATPase-coupled transmembrane transporter activity"/>
    <property type="evidence" value="ECO:0007669"/>
    <property type="project" value="TreeGrafter"/>
</dbReference>
<keyword evidence="8" id="KW-0472">Membrane</keyword>
<dbReference type="Proteomes" id="UP000217696">
    <property type="component" value="Chromosome"/>
</dbReference>
<evidence type="ECO:0000256" key="4">
    <source>
        <dbReference type="ARBA" id="ARBA00022475"/>
    </source>
</evidence>
<dbReference type="PROSITE" id="PS00211">
    <property type="entry name" value="ABC_TRANSPORTER_1"/>
    <property type="match status" value="1"/>
</dbReference>
<comment type="subcellular location">
    <subcellularLocation>
        <location evidence="1">Cell membrane</location>
        <topology evidence="1">Peripheral membrane protein</topology>
    </subcellularLocation>
</comment>
<proteinExistence type="inferred from homology"/>
<dbReference type="PROSITE" id="PS50893">
    <property type="entry name" value="ABC_TRANSPORTER_2"/>
    <property type="match status" value="1"/>
</dbReference>
<evidence type="ECO:0000313" key="10">
    <source>
        <dbReference type="Proteomes" id="UP000217696"/>
    </source>
</evidence>
<evidence type="ECO:0000256" key="8">
    <source>
        <dbReference type="ARBA" id="ARBA00023136"/>
    </source>
</evidence>
<evidence type="ECO:0000256" key="3">
    <source>
        <dbReference type="ARBA" id="ARBA00022448"/>
    </source>
</evidence>
<evidence type="ECO:0000256" key="7">
    <source>
        <dbReference type="ARBA" id="ARBA00022967"/>
    </source>
</evidence>
<dbReference type="NCBIfam" id="NF010167">
    <property type="entry name" value="PRK13648.1"/>
    <property type="match status" value="1"/>
</dbReference>
<evidence type="ECO:0000256" key="2">
    <source>
        <dbReference type="ARBA" id="ARBA00005417"/>
    </source>
</evidence>
<dbReference type="SMART" id="SM00382">
    <property type="entry name" value="AAA"/>
    <property type="match status" value="1"/>
</dbReference>
<dbReference type="SUPFAM" id="SSF52540">
    <property type="entry name" value="P-loop containing nucleoside triphosphate hydrolases"/>
    <property type="match status" value="1"/>
</dbReference>
<dbReference type="InterPro" id="IPR050095">
    <property type="entry name" value="ECF_ABC_transporter_ATP-bd"/>
</dbReference>
<dbReference type="Pfam" id="PF00005">
    <property type="entry name" value="ABC_tran"/>
    <property type="match status" value="1"/>
</dbReference>
<dbReference type="InterPro" id="IPR003593">
    <property type="entry name" value="AAA+_ATPase"/>
</dbReference>
<dbReference type="InterPro" id="IPR015856">
    <property type="entry name" value="ABC_transpr_CbiO/EcfA_su"/>
</dbReference>
<reference evidence="9 10" key="1">
    <citation type="submission" date="2015-12" db="EMBL/GenBank/DDBJ databases">
        <title>Genome sequence of Aneurinibacillus soli.</title>
        <authorList>
            <person name="Lee J.S."/>
            <person name="Lee K.C."/>
            <person name="Kim K.K."/>
            <person name="Lee B.W."/>
        </authorList>
    </citation>
    <scope>NUCLEOTIDE SEQUENCE [LARGE SCALE GENOMIC DNA]</scope>
    <source>
        <strain evidence="9 10">CB4</strain>
    </source>
</reference>
<dbReference type="EC" id="3.6.3.-" evidence="9"/>
<dbReference type="GO" id="GO:0015087">
    <property type="term" value="F:cobalt ion transmembrane transporter activity"/>
    <property type="evidence" value="ECO:0007669"/>
    <property type="project" value="UniProtKB-ARBA"/>
</dbReference>
<organism evidence="9 10">
    <name type="scientific">Aneurinibacillus soli</name>
    <dbReference type="NCBI Taxonomy" id="1500254"/>
    <lineage>
        <taxon>Bacteria</taxon>
        <taxon>Bacillati</taxon>
        <taxon>Bacillota</taxon>
        <taxon>Bacilli</taxon>
        <taxon>Bacillales</taxon>
        <taxon>Paenibacillaceae</taxon>
        <taxon>Aneurinibacillus group</taxon>
        <taxon>Aneurinibacillus</taxon>
    </lineage>
</organism>
<accession>A0A0U5B5D7</accession>
<dbReference type="InterPro" id="IPR027417">
    <property type="entry name" value="P-loop_NTPase"/>
</dbReference>
<keyword evidence="6 9" id="KW-0067">ATP-binding</keyword>
<comment type="similarity">
    <text evidence="2">Belongs to the ABC transporter superfamily.</text>
</comment>
<keyword evidence="3" id="KW-0813">Transport</keyword>
<dbReference type="GO" id="GO:0043190">
    <property type="term" value="C:ATP-binding cassette (ABC) transporter complex"/>
    <property type="evidence" value="ECO:0007669"/>
    <property type="project" value="TreeGrafter"/>
</dbReference>
<gene>
    <name evidence="9" type="primary">ecfA1</name>
    <name evidence="9" type="ORF">CB4_00166</name>
</gene>
<dbReference type="CDD" id="cd03225">
    <property type="entry name" value="ABC_cobalt_CbiO_domain1"/>
    <property type="match status" value="1"/>
</dbReference>
<keyword evidence="7" id="KW-1278">Translocase</keyword>
<dbReference type="InterPro" id="IPR017871">
    <property type="entry name" value="ABC_transporter-like_CS"/>
</dbReference>
<dbReference type="InterPro" id="IPR030947">
    <property type="entry name" value="EcfA_1"/>
</dbReference>
<dbReference type="NCBIfam" id="TIGR04520">
    <property type="entry name" value="ECF_ATPase_1"/>
    <property type="match status" value="1"/>
</dbReference>
<sequence>MSGSIIIRLTDVSFAYEGADERAVKGVSFEVKQGEFLSIIGHNGSGKSTLAKMLNGLLLPVEGVVEVNGAVTVDEERIWDVRQTVGMVFQNPDNQFVAPTVEDDIAFGMENLGVPPEEMEVRIMDALEKVHMTAYRQAEPNRLSGGQKQRVAIAGILAIRPAVLVLDEATAMLDPRGRREVLDVVHRMNRELGMTVIQITHYLEETLASDRIIVIDNGSKVGEGMPSEVYQRVDWLRSLGLDVPFASGLQDRLQKKGLSFPGLEMTTEGVLDRLWTSALKK</sequence>
<dbReference type="Gene3D" id="3.40.50.300">
    <property type="entry name" value="P-loop containing nucleotide triphosphate hydrolases"/>
    <property type="match status" value="1"/>
</dbReference>
<dbReference type="PANTHER" id="PTHR43553:SF24">
    <property type="entry name" value="ENERGY-COUPLING FACTOR TRANSPORTER ATP-BINDING PROTEIN ECFA1"/>
    <property type="match status" value="1"/>
</dbReference>
<dbReference type="KEGG" id="asoc:CB4_00166"/>
<evidence type="ECO:0000256" key="6">
    <source>
        <dbReference type="ARBA" id="ARBA00022840"/>
    </source>
</evidence>
<evidence type="ECO:0000256" key="1">
    <source>
        <dbReference type="ARBA" id="ARBA00004202"/>
    </source>
</evidence>
<dbReference type="GO" id="GO:0016887">
    <property type="term" value="F:ATP hydrolysis activity"/>
    <property type="evidence" value="ECO:0007669"/>
    <property type="project" value="InterPro"/>
</dbReference>
<dbReference type="PANTHER" id="PTHR43553">
    <property type="entry name" value="HEAVY METAL TRANSPORTER"/>
    <property type="match status" value="1"/>
</dbReference>
<evidence type="ECO:0000313" key="9">
    <source>
        <dbReference type="EMBL" id="BAU26077.1"/>
    </source>
</evidence>
<keyword evidence="10" id="KW-1185">Reference proteome</keyword>
<dbReference type="FunFam" id="3.40.50.300:FF:000224">
    <property type="entry name" value="Energy-coupling factor transporter ATP-binding protein EcfA"/>
    <property type="match status" value="1"/>
</dbReference>
<name>A0A0U5B5D7_9BACL</name>
<keyword evidence="9" id="KW-0378">Hydrolase</keyword>
<dbReference type="EMBL" id="AP017312">
    <property type="protein sequence ID" value="BAU26077.1"/>
    <property type="molecule type" value="Genomic_DNA"/>
</dbReference>
<protein>
    <submittedName>
        <fullName evidence="9">Energy-coupling factor transporter ATP-binding protein EcfA1</fullName>
        <ecNumber evidence="9">3.6.3.-</ecNumber>
    </submittedName>
</protein>
<evidence type="ECO:0000256" key="5">
    <source>
        <dbReference type="ARBA" id="ARBA00022741"/>
    </source>
</evidence>
<dbReference type="GO" id="GO:0005524">
    <property type="term" value="F:ATP binding"/>
    <property type="evidence" value="ECO:0007669"/>
    <property type="project" value="UniProtKB-KW"/>
</dbReference>
<keyword evidence="5" id="KW-0547">Nucleotide-binding</keyword>
<keyword evidence="4" id="KW-1003">Cell membrane</keyword>